<keyword evidence="2" id="KW-1185">Reference proteome</keyword>
<dbReference type="SUPFAM" id="SSF55753">
    <property type="entry name" value="Actin depolymerizing proteins"/>
    <property type="match status" value="1"/>
</dbReference>
<organism evidence="1 2">
    <name type="scientific">Promethearchaeum syntrophicum</name>
    <dbReference type="NCBI Taxonomy" id="2594042"/>
    <lineage>
        <taxon>Archaea</taxon>
        <taxon>Promethearchaeati</taxon>
        <taxon>Promethearchaeota</taxon>
        <taxon>Promethearchaeia</taxon>
        <taxon>Promethearchaeales</taxon>
        <taxon>Promethearchaeaceae</taxon>
        <taxon>Promethearchaeum</taxon>
    </lineage>
</organism>
<proteinExistence type="predicted"/>
<evidence type="ECO:0008006" key="3">
    <source>
        <dbReference type="Google" id="ProtNLM"/>
    </source>
</evidence>
<gene>
    <name evidence="1" type="ORF">DSAG12_02523</name>
</gene>
<dbReference type="GeneID" id="41330507"/>
<dbReference type="RefSeq" id="WP_147663627.1">
    <property type="nucleotide sequence ID" value="NZ_CP042905.2"/>
</dbReference>
<dbReference type="Proteomes" id="UP000321408">
    <property type="component" value="Chromosome"/>
</dbReference>
<protein>
    <recommendedName>
        <fullName evidence="3">Gelsolin-like domain-containing protein</fullName>
    </recommendedName>
</protein>
<dbReference type="EMBL" id="CP042905">
    <property type="protein sequence ID" value="QEE16693.1"/>
    <property type="molecule type" value="Genomic_DNA"/>
</dbReference>
<reference evidence="1 2" key="2">
    <citation type="journal article" date="2024" name="Int. J. Syst. Evol. Microbiol.">
        <title>Promethearchaeum syntrophicum gen. nov., sp. nov., an anaerobic, obligately syntrophic archaeon, the first isolate of the lineage 'Asgard' archaea, and proposal of the new archaeal phylum Promethearchaeota phyl. nov. and kingdom Promethearchaeati regn. nov.</title>
        <authorList>
            <person name="Imachi H."/>
            <person name="Nobu M.K."/>
            <person name="Kato S."/>
            <person name="Takaki Y."/>
            <person name="Miyazaki M."/>
            <person name="Miyata M."/>
            <person name="Ogawara M."/>
            <person name="Saito Y."/>
            <person name="Sakai S."/>
            <person name="Tahara Y.O."/>
            <person name="Takano Y."/>
            <person name="Tasumi E."/>
            <person name="Uematsu K."/>
            <person name="Yoshimura T."/>
            <person name="Itoh T."/>
            <person name="Ohkuma M."/>
            <person name="Takai K."/>
        </authorList>
    </citation>
    <scope>NUCLEOTIDE SEQUENCE [LARGE SCALE GENOMIC DNA]</scope>
    <source>
        <strain evidence="1 2">MK-D1</strain>
    </source>
</reference>
<dbReference type="AlphaFoldDB" id="A0A5B9DD65"/>
<reference evidence="1 2" key="1">
    <citation type="journal article" date="2020" name="Nature">
        <title>Isolation of an archaeon at the prokaryote-eukaryote interface.</title>
        <authorList>
            <person name="Imachi H."/>
            <person name="Nobu M.K."/>
            <person name="Nakahara N."/>
            <person name="Morono Y."/>
            <person name="Ogawara M."/>
            <person name="Takaki Y."/>
            <person name="Takano Y."/>
            <person name="Uematsu K."/>
            <person name="Ikuta T."/>
            <person name="Ito M."/>
            <person name="Matsui Y."/>
            <person name="Miyazaki M."/>
            <person name="Murata K."/>
            <person name="Saito Y."/>
            <person name="Sakai S."/>
            <person name="Song C."/>
            <person name="Tasumi E."/>
            <person name="Yamanaka Y."/>
            <person name="Yamaguchi T."/>
            <person name="Kamagata Y."/>
            <person name="Tamaki H."/>
            <person name="Takai K."/>
        </authorList>
    </citation>
    <scope>NUCLEOTIDE SEQUENCE [LARGE SCALE GENOMIC DNA]</scope>
    <source>
        <strain evidence="1 2">MK-D1</strain>
    </source>
</reference>
<accession>A0A5B9DD65</accession>
<sequence length="243" mass="28128">MTKEKKNPIQVFQLNDEKAEFEELELEEGVKLYEILNPKLILYFVNAETYRSFIWAGSEASTRMKFIAANKASSIRDRIGPAIKINTVDQNDETLPFKIMVGLEKEEIFEEEQTGPAYEGTAEDDKLLKNLTLEKIVLLLEKISLPDGYKREMVIDGNNIYGYLETHKEYLGQIIKERKLYRLKESIPDGTYLAKDLIPRILISYNRVVLTELIRKLTPEEIKLQNEEESKIYELNAGTPFKA</sequence>
<name>A0A5B9DD65_9ARCH</name>
<evidence type="ECO:0000313" key="2">
    <source>
        <dbReference type="Proteomes" id="UP000321408"/>
    </source>
</evidence>
<dbReference type="KEGG" id="psyt:DSAG12_02523"/>
<evidence type="ECO:0000313" key="1">
    <source>
        <dbReference type="EMBL" id="QEE16693.1"/>
    </source>
</evidence>